<dbReference type="Proteomes" id="UP000295414">
    <property type="component" value="Unassembled WGS sequence"/>
</dbReference>
<dbReference type="InterPro" id="IPR009056">
    <property type="entry name" value="Cyt_c-like_dom"/>
</dbReference>
<comment type="caution">
    <text evidence="12">The sequence shown here is derived from an EMBL/GenBank/DDBJ whole genome shotgun (WGS) entry which is preliminary data.</text>
</comment>
<dbReference type="GO" id="GO:0042597">
    <property type="term" value="C:periplasmic space"/>
    <property type="evidence" value="ECO:0007669"/>
    <property type="project" value="UniProtKB-SubCell"/>
</dbReference>
<dbReference type="SUPFAM" id="SSF46626">
    <property type="entry name" value="Cytochrome c"/>
    <property type="match status" value="2"/>
</dbReference>
<dbReference type="Pfam" id="PF00034">
    <property type="entry name" value="Cytochrom_C"/>
    <property type="match status" value="2"/>
</dbReference>
<feature type="binding site" description="covalent" evidence="8">
    <location>
        <position position="172"/>
    </location>
    <ligand>
        <name>heme c</name>
        <dbReference type="ChEBI" id="CHEBI:61717"/>
        <label>2</label>
    </ligand>
</feature>
<evidence type="ECO:0000256" key="8">
    <source>
        <dbReference type="PIRSR" id="PIRSR000005-1"/>
    </source>
</evidence>
<dbReference type="GO" id="GO:0020037">
    <property type="term" value="F:heme binding"/>
    <property type="evidence" value="ECO:0007669"/>
    <property type="project" value="InterPro"/>
</dbReference>
<keyword evidence="3 8" id="KW-0349">Heme</keyword>
<gene>
    <name evidence="12" type="ORF">EDC34_10581</name>
</gene>
<feature type="domain" description="Cytochrome c" evidence="11">
    <location>
        <begin position="47"/>
        <end position="128"/>
    </location>
</feature>
<keyword evidence="7 9" id="KW-0408">Iron</keyword>
<comment type="PTM">
    <text evidence="8">Binds 2 heme c groups covalently per subunit.</text>
</comment>
<dbReference type="OrthoDB" id="9773456at2"/>
<evidence type="ECO:0000313" key="13">
    <source>
        <dbReference type="Proteomes" id="UP000295414"/>
    </source>
</evidence>
<feature type="binding site" description="covalent" evidence="8">
    <location>
        <position position="169"/>
    </location>
    <ligand>
        <name>heme c</name>
        <dbReference type="ChEBI" id="CHEBI:61717"/>
        <label>2</label>
    </ligand>
</feature>
<dbReference type="GO" id="GO:0005506">
    <property type="term" value="F:iron ion binding"/>
    <property type="evidence" value="ECO:0007669"/>
    <property type="project" value="InterPro"/>
</dbReference>
<evidence type="ECO:0000256" key="9">
    <source>
        <dbReference type="PIRSR" id="PIRSR000005-2"/>
    </source>
</evidence>
<evidence type="ECO:0000256" key="1">
    <source>
        <dbReference type="ARBA" id="ARBA00004418"/>
    </source>
</evidence>
<dbReference type="PANTHER" id="PTHR33751:SF9">
    <property type="entry name" value="CYTOCHROME C4"/>
    <property type="match status" value="1"/>
</dbReference>
<protein>
    <submittedName>
        <fullName evidence="12">Cytochrome c553</fullName>
    </submittedName>
</protein>
<evidence type="ECO:0000256" key="5">
    <source>
        <dbReference type="ARBA" id="ARBA00022764"/>
    </source>
</evidence>
<comment type="subcellular location">
    <subcellularLocation>
        <location evidence="1">Periplasm</location>
    </subcellularLocation>
</comment>
<dbReference type="Gene3D" id="1.10.760.10">
    <property type="entry name" value="Cytochrome c-like domain"/>
    <property type="match status" value="2"/>
</dbReference>
<feature type="signal peptide" evidence="10">
    <location>
        <begin position="1"/>
        <end position="21"/>
    </location>
</feature>
<accession>A0A4R3N5D4</accession>
<feature type="chain" id="PRO_5020697208" evidence="10">
    <location>
        <begin position="22"/>
        <end position="244"/>
    </location>
</feature>
<evidence type="ECO:0000256" key="4">
    <source>
        <dbReference type="ARBA" id="ARBA00022723"/>
    </source>
</evidence>
<evidence type="ECO:0000256" key="3">
    <source>
        <dbReference type="ARBA" id="ARBA00022617"/>
    </source>
</evidence>
<dbReference type="PANTHER" id="PTHR33751">
    <property type="entry name" value="CBB3-TYPE CYTOCHROME C OXIDASE SUBUNIT FIXP"/>
    <property type="match status" value="1"/>
</dbReference>
<dbReference type="InterPro" id="IPR036909">
    <property type="entry name" value="Cyt_c-like_dom_sf"/>
</dbReference>
<keyword evidence="5" id="KW-0574">Periplasm</keyword>
<evidence type="ECO:0000256" key="7">
    <source>
        <dbReference type="ARBA" id="ARBA00023004"/>
    </source>
</evidence>
<feature type="binding site" description="covalent" evidence="8">
    <location>
        <position position="59"/>
    </location>
    <ligand>
        <name>heme c</name>
        <dbReference type="ChEBI" id="CHEBI:61717"/>
        <label>1</label>
    </ligand>
</feature>
<dbReference type="AlphaFoldDB" id="A0A4R3N5D4"/>
<organism evidence="12 13">
    <name type="scientific">Thermomonas haemolytica</name>
    <dbReference type="NCBI Taxonomy" id="141949"/>
    <lineage>
        <taxon>Bacteria</taxon>
        <taxon>Pseudomonadati</taxon>
        <taxon>Pseudomonadota</taxon>
        <taxon>Gammaproteobacteria</taxon>
        <taxon>Lysobacterales</taxon>
        <taxon>Lysobacteraceae</taxon>
        <taxon>Thermomonas</taxon>
    </lineage>
</organism>
<feature type="binding site" description="covalent" evidence="8">
    <location>
        <position position="62"/>
    </location>
    <ligand>
        <name>heme c</name>
        <dbReference type="ChEBI" id="CHEBI:61717"/>
        <label>1</label>
    </ligand>
</feature>
<evidence type="ECO:0000313" key="12">
    <source>
        <dbReference type="EMBL" id="TCT23491.1"/>
    </source>
</evidence>
<keyword evidence="10" id="KW-0732">Signal</keyword>
<reference evidence="12 13" key="1">
    <citation type="submission" date="2019-03" db="EMBL/GenBank/DDBJ databases">
        <title>Genomic Encyclopedia of Type Strains, Phase IV (KMG-IV): sequencing the most valuable type-strain genomes for metagenomic binning, comparative biology and taxonomic classification.</title>
        <authorList>
            <person name="Goeker M."/>
        </authorList>
    </citation>
    <scope>NUCLEOTIDE SEQUENCE [LARGE SCALE GENOMIC DNA]</scope>
    <source>
        <strain evidence="12 13">DSM 13605</strain>
    </source>
</reference>
<feature type="binding site" description="axial binding residue" evidence="9">
    <location>
        <position position="105"/>
    </location>
    <ligand>
        <name>heme c</name>
        <dbReference type="ChEBI" id="CHEBI:61717"/>
        <label>1</label>
    </ligand>
    <ligandPart>
        <name>Fe</name>
        <dbReference type="ChEBI" id="CHEBI:18248"/>
    </ligandPart>
</feature>
<feature type="binding site" description="axial binding residue" evidence="9">
    <location>
        <position position="173"/>
    </location>
    <ligand>
        <name>heme c</name>
        <dbReference type="ChEBI" id="CHEBI:61717"/>
        <label>2</label>
    </ligand>
    <ligandPart>
        <name>Fe</name>
        <dbReference type="ChEBI" id="CHEBI:18248"/>
    </ligandPart>
</feature>
<dbReference type="EMBL" id="SMAP01000005">
    <property type="protein sequence ID" value="TCT23491.1"/>
    <property type="molecule type" value="Genomic_DNA"/>
</dbReference>
<dbReference type="InterPro" id="IPR050597">
    <property type="entry name" value="Cytochrome_c_Oxidase_Subunit"/>
</dbReference>
<dbReference type="GO" id="GO:0009055">
    <property type="term" value="F:electron transfer activity"/>
    <property type="evidence" value="ECO:0007669"/>
    <property type="project" value="InterPro"/>
</dbReference>
<feature type="binding site" description="axial binding residue" evidence="9">
    <location>
        <position position="219"/>
    </location>
    <ligand>
        <name>heme c</name>
        <dbReference type="ChEBI" id="CHEBI:61717"/>
        <label>2</label>
    </ligand>
    <ligandPart>
        <name>Fe</name>
        <dbReference type="ChEBI" id="CHEBI:18248"/>
    </ligandPart>
</feature>
<proteinExistence type="predicted"/>
<evidence type="ECO:0000256" key="6">
    <source>
        <dbReference type="ARBA" id="ARBA00022982"/>
    </source>
</evidence>
<keyword evidence="13" id="KW-1185">Reference proteome</keyword>
<keyword evidence="4 9" id="KW-0479">Metal-binding</keyword>
<dbReference type="InterPro" id="IPR024167">
    <property type="entry name" value="Cytochrome_c4-like"/>
</dbReference>
<dbReference type="PROSITE" id="PS51007">
    <property type="entry name" value="CYTC"/>
    <property type="match status" value="2"/>
</dbReference>
<sequence length="244" mass="25532">MRPAHALAGIACLAIAAIAYAQSTPVAAPDNAPVQAAPLDEKPATWGDAKAGQAKAGVCAACHGMDGNAMQQNAPRIAGMPERYIAEQLELFKTGQRTSGLAGVMMPFASLLSAQDMRDVGAWFAEQKAGAGVADDTVIADGPNKGMKFYQVGERLFRDGDASRGIPACMACHGPAGSGNPGPAYPALHGQDATYVARRLEEYRAGTSSYKNPAHFQLMAMVSKPLTDEEIQSLASYVQGLHAR</sequence>
<feature type="binding site" description="axial binding residue" evidence="9">
    <location>
        <position position="63"/>
    </location>
    <ligand>
        <name>heme c</name>
        <dbReference type="ChEBI" id="CHEBI:61717"/>
        <label>1</label>
    </ligand>
    <ligandPart>
        <name>Fe</name>
        <dbReference type="ChEBI" id="CHEBI:18248"/>
    </ligandPart>
</feature>
<evidence type="ECO:0000259" key="11">
    <source>
        <dbReference type="PROSITE" id="PS51007"/>
    </source>
</evidence>
<feature type="domain" description="Cytochrome c" evidence="11">
    <location>
        <begin position="148"/>
        <end position="242"/>
    </location>
</feature>
<dbReference type="PIRSF" id="PIRSF000005">
    <property type="entry name" value="Cytochrome_c4"/>
    <property type="match status" value="1"/>
</dbReference>
<dbReference type="RefSeq" id="WP_114959945.1">
    <property type="nucleotide sequence ID" value="NZ_MSZW01000040.1"/>
</dbReference>
<keyword evidence="2" id="KW-0813">Transport</keyword>
<evidence type="ECO:0000256" key="2">
    <source>
        <dbReference type="ARBA" id="ARBA00022448"/>
    </source>
</evidence>
<evidence type="ECO:0000256" key="10">
    <source>
        <dbReference type="SAM" id="SignalP"/>
    </source>
</evidence>
<keyword evidence="6" id="KW-0249">Electron transport</keyword>
<name>A0A4R3N5D4_9GAMM</name>